<sequence>MFPTTPAVYKTYVNSLTGCKSCLFPRLQAYAHHLKTGISTKNPFRTCLPSPEGHSSGWVSLSSLYDLPNEHDSRKSDVNGHVSALERGVGSLNTPNQLLFVARTGLRYQIFDTKLWNDIYHHVINMRDYFKPRQWVEVVHIFKRMKVRKPGLMDLATKELLYQLERLPLEDLSKLALSFAYHQYCPSVLFARIAEVVTTRLRRQNMQSLPKEALEKEEEETVKAHPLAKITSYTHLLGAFAKCNHPHKEMFEAVAGDLLLHINAKEMLIPPGFLVKIFVSYAR</sequence>
<dbReference type="Proteomes" id="UP001230268">
    <property type="component" value="Unassembled WGS sequence"/>
</dbReference>
<reference evidence="1" key="1">
    <citation type="submission" date="2023-08" db="EMBL/GenBank/DDBJ databases">
        <title>Draft sequence of the Babesia gibsoni genome.</title>
        <authorList>
            <person name="Yamagishi J.Y."/>
            <person name="Xuan X.X."/>
        </authorList>
    </citation>
    <scope>NUCLEOTIDE SEQUENCE</scope>
    <source>
        <strain evidence="1">Azabu</strain>
    </source>
</reference>
<protein>
    <submittedName>
        <fullName evidence="1">Uncharacterized protein</fullName>
    </submittedName>
</protein>
<dbReference type="AlphaFoldDB" id="A0AAD8PFM2"/>
<keyword evidence="2" id="KW-1185">Reference proteome</keyword>
<evidence type="ECO:0000313" key="1">
    <source>
        <dbReference type="EMBL" id="KAK1444408.1"/>
    </source>
</evidence>
<proteinExistence type="predicted"/>
<dbReference type="EMBL" id="JAVEPI010000001">
    <property type="protein sequence ID" value="KAK1444408.1"/>
    <property type="molecule type" value="Genomic_DNA"/>
</dbReference>
<evidence type="ECO:0000313" key="2">
    <source>
        <dbReference type="Proteomes" id="UP001230268"/>
    </source>
</evidence>
<gene>
    <name evidence="1" type="ORF">BgAZ_103140</name>
</gene>
<organism evidence="1 2">
    <name type="scientific">Babesia gibsoni</name>
    <dbReference type="NCBI Taxonomy" id="33632"/>
    <lineage>
        <taxon>Eukaryota</taxon>
        <taxon>Sar</taxon>
        <taxon>Alveolata</taxon>
        <taxon>Apicomplexa</taxon>
        <taxon>Aconoidasida</taxon>
        <taxon>Piroplasmida</taxon>
        <taxon>Babesiidae</taxon>
        <taxon>Babesia</taxon>
    </lineage>
</organism>
<accession>A0AAD8PFM2</accession>
<comment type="caution">
    <text evidence="1">The sequence shown here is derived from an EMBL/GenBank/DDBJ whole genome shotgun (WGS) entry which is preliminary data.</text>
</comment>
<name>A0AAD8PFM2_BABGI</name>